<protein>
    <recommendedName>
        <fullName evidence="4">Phytanoyl-CoA dioxygenase</fullName>
    </recommendedName>
</protein>
<gene>
    <name evidence="2" type="ORF">ACHAW5_007630</name>
</gene>
<feature type="region of interest" description="Disordered" evidence="1">
    <location>
        <begin position="359"/>
        <end position="384"/>
    </location>
</feature>
<feature type="region of interest" description="Disordered" evidence="1">
    <location>
        <begin position="1"/>
        <end position="23"/>
    </location>
</feature>
<name>A0ABD3NC43_9STRA</name>
<dbReference type="InterPro" id="IPR008775">
    <property type="entry name" value="Phytyl_CoA_dOase-like"/>
</dbReference>
<dbReference type="Gene3D" id="2.60.120.620">
    <property type="entry name" value="q2cbj1_9rhob like domain"/>
    <property type="match status" value="1"/>
</dbReference>
<dbReference type="InterPro" id="IPR051961">
    <property type="entry name" value="Fungal_Metabolite_Diox"/>
</dbReference>
<sequence>MADKDCWGAFGSDSDSEDVDGPTSIDAHNNPFETAADATALSIAHHFATSTKSSGVSLKDRVVGLGQSNGGKDGEVLRWREMMAERVVVRGMHVKWTGTAASCRCDAAILIMANGDALGCKDLEPSHTKCSLLPGGFLWSMIPLDRTRNGTDGSKSFLNDYVKDYSESIWDVGSASVVHSSTAFLVVSIQKRSCVINTWSCKWMDKQQKIWGRLSTLDENGEFPIHENETYLQYERNVACAVTISPSVAERERGKIDATSSSEEQVFVTVLSDANVRRATEILQKHGLLVIKGLLPSCQTVPWGDAVLADFNSAVSRLRRHSTRPVDLMNPHTAHSSEENVFEPLSYREMAMREDLRVDLRSGPEMESLRRSQNDLASRSGSNEKRVDIARNDLDHGPSIVCADITGTVTSWRFHPSILAIIKSVFNPREDSLFKGNFGRWNFGGAGPDGSPQPFRLGQIGSVLSCPGSGDQAIHADTPHLFEHTDCLPCHYLNIFTPGYDIVNKSVNDCFRNEFDDGIWTGNSTMGGTAFVHGSHKLSVSAQLLSEDDEEQMITDENYGTDAAAMIRKKLLQLRTLRPALDAGDVLFFDCRTIHYGLANTSLGDKTGQDINAGRRPMLYLNVTQSWFHDPKNWDDRERIFD</sequence>
<proteinExistence type="predicted"/>
<evidence type="ECO:0000313" key="3">
    <source>
        <dbReference type="Proteomes" id="UP001530315"/>
    </source>
</evidence>
<dbReference type="Proteomes" id="UP001530315">
    <property type="component" value="Unassembled WGS sequence"/>
</dbReference>
<dbReference type="PANTHER" id="PTHR37563:SF2">
    <property type="entry name" value="PHYTANOYL-COA DIOXYGENASE FAMILY PROTEIN (AFU_ORTHOLOGUE AFUA_2G03330)"/>
    <property type="match status" value="1"/>
</dbReference>
<accession>A0ABD3NC43</accession>
<dbReference type="AlphaFoldDB" id="A0ABD3NC43"/>
<evidence type="ECO:0000256" key="1">
    <source>
        <dbReference type="SAM" id="MobiDB-lite"/>
    </source>
</evidence>
<dbReference type="PANTHER" id="PTHR37563">
    <property type="entry name" value="PHYTANOYL-COA DIOXYGENASE FAMILY PROTEIN (AFU_ORTHOLOGUE AFUA_2G03330)"/>
    <property type="match status" value="1"/>
</dbReference>
<comment type="caution">
    <text evidence="2">The sequence shown here is derived from an EMBL/GenBank/DDBJ whole genome shotgun (WGS) entry which is preliminary data.</text>
</comment>
<organism evidence="2 3">
    <name type="scientific">Stephanodiscus triporus</name>
    <dbReference type="NCBI Taxonomy" id="2934178"/>
    <lineage>
        <taxon>Eukaryota</taxon>
        <taxon>Sar</taxon>
        <taxon>Stramenopiles</taxon>
        <taxon>Ochrophyta</taxon>
        <taxon>Bacillariophyta</taxon>
        <taxon>Coscinodiscophyceae</taxon>
        <taxon>Thalassiosirophycidae</taxon>
        <taxon>Stephanodiscales</taxon>
        <taxon>Stephanodiscaceae</taxon>
        <taxon>Stephanodiscus</taxon>
    </lineage>
</organism>
<evidence type="ECO:0008006" key="4">
    <source>
        <dbReference type="Google" id="ProtNLM"/>
    </source>
</evidence>
<reference evidence="2 3" key="1">
    <citation type="submission" date="2024-10" db="EMBL/GenBank/DDBJ databases">
        <title>Updated reference genomes for cyclostephanoid diatoms.</title>
        <authorList>
            <person name="Roberts W.R."/>
            <person name="Alverson A.J."/>
        </authorList>
    </citation>
    <scope>NUCLEOTIDE SEQUENCE [LARGE SCALE GENOMIC DNA]</scope>
    <source>
        <strain evidence="2 3">AJA276-08</strain>
    </source>
</reference>
<dbReference type="SUPFAM" id="SSF51197">
    <property type="entry name" value="Clavaminate synthase-like"/>
    <property type="match status" value="1"/>
</dbReference>
<dbReference type="Pfam" id="PF05721">
    <property type="entry name" value="PhyH"/>
    <property type="match status" value="1"/>
</dbReference>
<evidence type="ECO:0000313" key="2">
    <source>
        <dbReference type="EMBL" id="KAL3773552.1"/>
    </source>
</evidence>
<keyword evidence="3" id="KW-1185">Reference proteome</keyword>
<feature type="compositionally biased region" description="Basic and acidic residues" evidence="1">
    <location>
        <begin position="359"/>
        <end position="373"/>
    </location>
</feature>
<dbReference type="EMBL" id="JALLAZ020001522">
    <property type="protein sequence ID" value="KAL3773552.1"/>
    <property type="molecule type" value="Genomic_DNA"/>
</dbReference>